<dbReference type="InterPro" id="IPR002554">
    <property type="entry name" value="PP2A_B56"/>
</dbReference>
<dbReference type="AlphaFoldDB" id="A0A8J8NQS2"/>
<proteinExistence type="predicted"/>
<evidence type="ECO:0008006" key="3">
    <source>
        <dbReference type="Google" id="ProtNLM"/>
    </source>
</evidence>
<dbReference type="SUPFAM" id="SSF48371">
    <property type="entry name" value="ARM repeat"/>
    <property type="match status" value="1"/>
</dbReference>
<comment type="caution">
    <text evidence="1">The sequence shown here is derived from an EMBL/GenBank/DDBJ whole genome shotgun (WGS) entry which is preliminary data.</text>
</comment>
<evidence type="ECO:0000313" key="1">
    <source>
        <dbReference type="EMBL" id="TNV79827.1"/>
    </source>
</evidence>
<name>A0A8J8NQS2_HALGN</name>
<organism evidence="1 2">
    <name type="scientific">Halteria grandinella</name>
    <dbReference type="NCBI Taxonomy" id="5974"/>
    <lineage>
        <taxon>Eukaryota</taxon>
        <taxon>Sar</taxon>
        <taxon>Alveolata</taxon>
        <taxon>Ciliophora</taxon>
        <taxon>Intramacronucleata</taxon>
        <taxon>Spirotrichea</taxon>
        <taxon>Stichotrichia</taxon>
        <taxon>Sporadotrichida</taxon>
        <taxon>Halteriidae</taxon>
        <taxon>Halteria</taxon>
    </lineage>
</organism>
<dbReference type="GO" id="GO:0000159">
    <property type="term" value="C:protein phosphatase type 2A complex"/>
    <property type="evidence" value="ECO:0007669"/>
    <property type="project" value="InterPro"/>
</dbReference>
<dbReference type="Proteomes" id="UP000785679">
    <property type="component" value="Unassembled WGS sequence"/>
</dbReference>
<dbReference type="PANTHER" id="PTHR10257">
    <property type="entry name" value="SERINE/THREONINE PROTEIN PHOSPHATASE 2A PP2A REGULATORY SUBUNIT B"/>
    <property type="match status" value="1"/>
</dbReference>
<dbReference type="OrthoDB" id="10264446at2759"/>
<reference evidence="1" key="1">
    <citation type="submission" date="2019-06" db="EMBL/GenBank/DDBJ databases">
        <authorList>
            <person name="Zheng W."/>
        </authorList>
    </citation>
    <scope>NUCLEOTIDE SEQUENCE</scope>
    <source>
        <strain evidence="1">QDHG01</strain>
    </source>
</reference>
<evidence type="ECO:0000313" key="2">
    <source>
        <dbReference type="Proteomes" id="UP000785679"/>
    </source>
</evidence>
<protein>
    <recommendedName>
        <fullName evidence="3">Serine/threonine protein phosphatase 2A regulatory subunit</fullName>
    </recommendedName>
</protein>
<gene>
    <name evidence="1" type="ORF">FGO68_gene1779</name>
</gene>
<dbReference type="Gene3D" id="1.25.10.10">
    <property type="entry name" value="Leucine-rich Repeat Variant"/>
    <property type="match status" value="1"/>
</dbReference>
<dbReference type="GO" id="GO:0019888">
    <property type="term" value="F:protein phosphatase regulator activity"/>
    <property type="evidence" value="ECO:0007669"/>
    <property type="project" value="InterPro"/>
</dbReference>
<keyword evidence="2" id="KW-1185">Reference proteome</keyword>
<dbReference type="InterPro" id="IPR016024">
    <property type="entry name" value="ARM-type_fold"/>
</dbReference>
<dbReference type="PANTHER" id="PTHR10257:SF3">
    <property type="entry name" value="SERINE_THREONINE-PROTEIN PHOSPHATASE 2A 56 KDA REGULATORY SUBUNIT GAMMA ISOFORM"/>
    <property type="match status" value="1"/>
</dbReference>
<accession>A0A8J8NQS2</accession>
<dbReference type="Pfam" id="PF01603">
    <property type="entry name" value="B56"/>
    <property type="match status" value="1"/>
</dbReference>
<dbReference type="EMBL" id="RRYP01008362">
    <property type="protein sequence ID" value="TNV79827.1"/>
    <property type="molecule type" value="Genomic_DNA"/>
</dbReference>
<dbReference type="InterPro" id="IPR011989">
    <property type="entry name" value="ARM-like"/>
</dbReference>
<dbReference type="GO" id="GO:0007165">
    <property type="term" value="P:signal transduction"/>
    <property type="evidence" value="ECO:0007669"/>
    <property type="project" value="InterPro"/>
</dbReference>
<sequence>MFDDTSVIIKMKKAEEIKQPKRKASPTQKQAFQIVNQRITSAQKAIVPIIKQPQCNLQENMEKKLQKMLNECLESAKLQHRDSALALQCEIYFKDLNSYLKDQHLRSLIIPNLNKIVQTIQIIIFRPLYKLPQDLPNLTFGYGNLIEYKQFAVNKLFESIYTFMYDLFQCDNIDSHQLREFLTPSFINQFIGLFDSEVYDERSHLKTFLHRIYAKFVSRRKLIRKAINDKLLEIIYEDDTFKGTDELLNILVALINGFSVPLSIDNIIFFRNVLIPLHKVRSLLEFKNGLWRCTMVYLSKDRTLAVLLIKALLKYWPFGNSEKEIHYIELLKEVLEVCEVDKIEHLVPPLFKQIAKCISGSHLMTADRAMCLFEEDHVLHLLLTYKDLVYPFFVPLVMNLAETHWHPVLKESSKQLSIILQQVEPVAFEQANSKIKKKQASIQNQQENRKIQDDKWESLNKKLKLLNQEYIQPELPFSVIKAVANFNELYQMISVKIISANTNNFD</sequence>